<evidence type="ECO:0000256" key="9">
    <source>
        <dbReference type="PROSITE-ProRule" id="PRU00027"/>
    </source>
</evidence>
<dbReference type="InterPro" id="IPR008906">
    <property type="entry name" value="HATC_C_dom"/>
</dbReference>
<sequence>MTKCGRGTKRKSSYGVTLAAQGRGPMKRTQQSPFDPAGSDGTEADTWEPIEHLVGHEQDLGAFRQRRKEEAENAEASAEAQKKQRLEEKERTLQELDGFEEASGGKRRAACWKHYNIPKDESGKVTHVKCLLCPAENKSIPYCGNTTNLRSHLSSVHKNEFCKMVSADSDKPATDGMDKDNADSSVSQDFHLRERLLAALPFPTVRHTGEQLEKSTKEACAGMGLGEYREAGGLGENVDAVDTVTDFVHATCSDNASNIVNGWKSFDGHECCDHTIALVVKAYLEHPVIKKVFSKLRGMTTHFNHSVIGGNLLKESQRRHQLSESKPPQDNDTRSGWGGACKQATWYHANQVAVQMHDVERPTKAATAVENPDGSVYRTHQLVADEWNIVRESMYILTYAKIAVDLLQSTKKDFAIATLLDPRYKRFKFKYAGKWMRGRFSRKQAESWVTATYAADWKPKDDPSVAMPAQGVAVDAAMTEASFLADDASDDEVFPSAQEDAQVRDEMREYLDMPDAKADVDVQEWWRQHTSVLPFIAQMARQFLGVPASTA</sequence>
<evidence type="ECO:0000256" key="10">
    <source>
        <dbReference type="SAM" id="MobiDB-lite"/>
    </source>
</evidence>
<dbReference type="Proteomes" id="UP001190700">
    <property type="component" value="Unassembled WGS sequence"/>
</dbReference>
<keyword evidence="8" id="KW-0539">Nucleus</keyword>
<evidence type="ECO:0000256" key="5">
    <source>
        <dbReference type="ARBA" id="ARBA00023015"/>
    </source>
</evidence>
<keyword evidence="4" id="KW-0862">Zinc</keyword>
<dbReference type="InterPro" id="IPR052035">
    <property type="entry name" value="ZnF_BED_domain_contain"/>
</dbReference>
<dbReference type="PANTHER" id="PTHR46481:SF10">
    <property type="entry name" value="ZINC FINGER BED DOMAIN-CONTAINING PROTEIN 39"/>
    <property type="match status" value="1"/>
</dbReference>
<evidence type="ECO:0000256" key="2">
    <source>
        <dbReference type="ARBA" id="ARBA00022723"/>
    </source>
</evidence>
<evidence type="ECO:0000313" key="12">
    <source>
        <dbReference type="EMBL" id="KAK3233943.1"/>
    </source>
</evidence>
<feature type="compositionally biased region" description="Basic residues" evidence="10">
    <location>
        <begin position="1"/>
        <end position="12"/>
    </location>
</feature>
<comment type="subcellular location">
    <subcellularLocation>
        <location evidence="1">Nucleus</location>
    </subcellularLocation>
</comment>
<dbReference type="GO" id="GO:0046983">
    <property type="term" value="F:protein dimerization activity"/>
    <property type="evidence" value="ECO:0007669"/>
    <property type="project" value="InterPro"/>
</dbReference>
<feature type="compositionally biased region" description="Basic and acidic residues" evidence="10">
    <location>
        <begin position="316"/>
        <end position="333"/>
    </location>
</feature>
<evidence type="ECO:0000256" key="3">
    <source>
        <dbReference type="ARBA" id="ARBA00022771"/>
    </source>
</evidence>
<dbReference type="GO" id="GO:0005634">
    <property type="term" value="C:nucleus"/>
    <property type="evidence" value="ECO:0007669"/>
    <property type="project" value="UniProtKB-SubCell"/>
</dbReference>
<feature type="domain" description="BED-type" evidence="11">
    <location>
        <begin position="106"/>
        <end position="164"/>
    </location>
</feature>
<feature type="region of interest" description="Disordered" evidence="10">
    <location>
        <begin position="65"/>
        <end position="88"/>
    </location>
</feature>
<dbReference type="GO" id="GO:0008270">
    <property type="term" value="F:zinc ion binding"/>
    <property type="evidence" value="ECO:0007669"/>
    <property type="project" value="UniProtKB-KW"/>
</dbReference>
<accession>A0AAE0BDF2</accession>
<dbReference type="Pfam" id="PF02892">
    <property type="entry name" value="zf-BED"/>
    <property type="match status" value="1"/>
</dbReference>
<dbReference type="SUPFAM" id="SSF53098">
    <property type="entry name" value="Ribonuclease H-like"/>
    <property type="match status" value="1"/>
</dbReference>
<dbReference type="InterPro" id="IPR012337">
    <property type="entry name" value="RNaseH-like_sf"/>
</dbReference>
<evidence type="ECO:0000256" key="4">
    <source>
        <dbReference type="ARBA" id="ARBA00022833"/>
    </source>
</evidence>
<protein>
    <recommendedName>
        <fullName evidence="11">BED-type domain-containing protein</fullName>
    </recommendedName>
</protein>
<keyword evidence="3 9" id="KW-0863">Zinc-finger</keyword>
<keyword evidence="13" id="KW-1185">Reference proteome</keyword>
<keyword evidence="5" id="KW-0805">Transcription regulation</keyword>
<keyword evidence="7" id="KW-0804">Transcription</keyword>
<feature type="region of interest" description="Disordered" evidence="10">
    <location>
        <begin position="1"/>
        <end position="47"/>
    </location>
</feature>
<keyword evidence="6" id="KW-0238">DNA-binding</keyword>
<dbReference type="GO" id="GO:0009791">
    <property type="term" value="P:post-embryonic development"/>
    <property type="evidence" value="ECO:0007669"/>
    <property type="project" value="UniProtKB-ARBA"/>
</dbReference>
<dbReference type="GO" id="GO:0003677">
    <property type="term" value="F:DNA binding"/>
    <property type="evidence" value="ECO:0007669"/>
    <property type="project" value="UniProtKB-KW"/>
</dbReference>
<evidence type="ECO:0000256" key="8">
    <source>
        <dbReference type="ARBA" id="ARBA00023242"/>
    </source>
</evidence>
<name>A0AAE0BDF2_9CHLO</name>
<dbReference type="SMART" id="SM00614">
    <property type="entry name" value="ZnF_BED"/>
    <property type="match status" value="1"/>
</dbReference>
<dbReference type="InterPro" id="IPR003656">
    <property type="entry name" value="Znf_BED"/>
</dbReference>
<organism evidence="12 13">
    <name type="scientific">Cymbomonas tetramitiformis</name>
    <dbReference type="NCBI Taxonomy" id="36881"/>
    <lineage>
        <taxon>Eukaryota</taxon>
        <taxon>Viridiplantae</taxon>
        <taxon>Chlorophyta</taxon>
        <taxon>Pyramimonadophyceae</taxon>
        <taxon>Pyramimonadales</taxon>
        <taxon>Pyramimonadaceae</taxon>
        <taxon>Cymbomonas</taxon>
    </lineage>
</organism>
<evidence type="ECO:0000259" key="11">
    <source>
        <dbReference type="PROSITE" id="PS50808"/>
    </source>
</evidence>
<dbReference type="PANTHER" id="PTHR46481">
    <property type="entry name" value="ZINC FINGER BED DOMAIN-CONTAINING PROTEIN 4"/>
    <property type="match status" value="1"/>
</dbReference>
<evidence type="ECO:0000256" key="1">
    <source>
        <dbReference type="ARBA" id="ARBA00004123"/>
    </source>
</evidence>
<gene>
    <name evidence="12" type="ORF">CYMTET_55785</name>
</gene>
<reference evidence="12 13" key="1">
    <citation type="journal article" date="2015" name="Genome Biol. Evol.">
        <title>Comparative Genomics of a Bacterivorous Green Alga Reveals Evolutionary Causalities and Consequences of Phago-Mixotrophic Mode of Nutrition.</title>
        <authorList>
            <person name="Burns J.A."/>
            <person name="Paasch A."/>
            <person name="Narechania A."/>
            <person name="Kim E."/>
        </authorList>
    </citation>
    <scope>NUCLEOTIDE SEQUENCE [LARGE SCALE GENOMIC DNA]</scope>
    <source>
        <strain evidence="12 13">PLY_AMNH</strain>
    </source>
</reference>
<evidence type="ECO:0000256" key="6">
    <source>
        <dbReference type="ARBA" id="ARBA00023125"/>
    </source>
</evidence>
<feature type="region of interest" description="Disordered" evidence="10">
    <location>
        <begin position="316"/>
        <end position="336"/>
    </location>
</feature>
<evidence type="ECO:0000256" key="7">
    <source>
        <dbReference type="ARBA" id="ARBA00023163"/>
    </source>
</evidence>
<comment type="caution">
    <text evidence="12">The sequence shown here is derived from an EMBL/GenBank/DDBJ whole genome shotgun (WGS) entry which is preliminary data.</text>
</comment>
<dbReference type="AlphaFoldDB" id="A0AAE0BDF2"/>
<keyword evidence="2" id="KW-0479">Metal-binding</keyword>
<evidence type="ECO:0000313" key="13">
    <source>
        <dbReference type="Proteomes" id="UP001190700"/>
    </source>
</evidence>
<proteinExistence type="predicted"/>
<dbReference type="Pfam" id="PF05699">
    <property type="entry name" value="Dimer_Tnp_hAT"/>
    <property type="match status" value="1"/>
</dbReference>
<dbReference type="InterPro" id="IPR036236">
    <property type="entry name" value="Znf_C2H2_sf"/>
</dbReference>
<dbReference type="PROSITE" id="PS50808">
    <property type="entry name" value="ZF_BED"/>
    <property type="match status" value="1"/>
</dbReference>
<dbReference type="EMBL" id="LGRX02035595">
    <property type="protein sequence ID" value="KAK3233943.1"/>
    <property type="molecule type" value="Genomic_DNA"/>
</dbReference>
<dbReference type="SUPFAM" id="SSF57667">
    <property type="entry name" value="beta-beta-alpha zinc fingers"/>
    <property type="match status" value="1"/>
</dbReference>